<dbReference type="PANTHER" id="PTHR10996:SF283">
    <property type="entry name" value="GLYOXYLATE_HYDROXYPYRUVATE REDUCTASE B"/>
    <property type="match status" value="1"/>
</dbReference>
<dbReference type="Pfam" id="PF02826">
    <property type="entry name" value="2-Hacid_dh_C"/>
    <property type="match status" value="1"/>
</dbReference>
<feature type="domain" description="D-isomer specific 2-hydroxyacid dehydrogenase NAD-binding" evidence="5">
    <location>
        <begin position="111"/>
        <end position="289"/>
    </location>
</feature>
<dbReference type="Pfam" id="PF00389">
    <property type="entry name" value="2-Hacid_dh"/>
    <property type="match status" value="1"/>
</dbReference>
<comment type="similarity">
    <text evidence="1 3">Belongs to the D-isomer specific 2-hydroxyacid dehydrogenase family.</text>
</comment>
<dbReference type="CDD" id="cd05301">
    <property type="entry name" value="GDH"/>
    <property type="match status" value="1"/>
</dbReference>
<evidence type="ECO:0000256" key="2">
    <source>
        <dbReference type="ARBA" id="ARBA00023002"/>
    </source>
</evidence>
<dbReference type="GO" id="GO:0005829">
    <property type="term" value="C:cytosol"/>
    <property type="evidence" value="ECO:0007669"/>
    <property type="project" value="TreeGrafter"/>
</dbReference>
<feature type="domain" description="D-isomer specific 2-hydroxyacid dehydrogenase catalytic" evidence="4">
    <location>
        <begin position="7"/>
        <end position="320"/>
    </location>
</feature>
<accession>A0A494YWU0</accession>
<dbReference type="GO" id="GO:0016618">
    <property type="term" value="F:hydroxypyruvate reductase [NAD(P)H] activity"/>
    <property type="evidence" value="ECO:0007669"/>
    <property type="project" value="TreeGrafter"/>
</dbReference>
<dbReference type="InterPro" id="IPR006139">
    <property type="entry name" value="D-isomer_2_OHA_DH_cat_dom"/>
</dbReference>
<evidence type="ECO:0000256" key="3">
    <source>
        <dbReference type="RuleBase" id="RU003719"/>
    </source>
</evidence>
<dbReference type="Proteomes" id="UP000281813">
    <property type="component" value="Unassembled WGS sequence"/>
</dbReference>
<dbReference type="PROSITE" id="PS00065">
    <property type="entry name" value="D_2_HYDROXYACID_DH_1"/>
    <property type="match status" value="1"/>
</dbReference>
<name>A0A494YWU0_9BACI</name>
<dbReference type="Gene3D" id="3.40.50.720">
    <property type="entry name" value="NAD(P)-binding Rossmann-like Domain"/>
    <property type="match status" value="2"/>
</dbReference>
<protein>
    <submittedName>
        <fullName evidence="6">D-glycerate dehydrogenase</fullName>
    </submittedName>
</protein>
<proteinExistence type="inferred from homology"/>
<dbReference type="SUPFAM" id="SSF52283">
    <property type="entry name" value="Formate/glycerate dehydrogenase catalytic domain-like"/>
    <property type="match status" value="1"/>
</dbReference>
<dbReference type="InterPro" id="IPR029752">
    <property type="entry name" value="D-isomer_DH_CS1"/>
</dbReference>
<comment type="caution">
    <text evidence="6">The sequence shown here is derived from an EMBL/GenBank/DDBJ whole genome shotgun (WGS) entry which is preliminary data.</text>
</comment>
<keyword evidence="7" id="KW-1185">Reference proteome</keyword>
<gene>
    <name evidence="6" type="ORF">D8M05_12670</name>
</gene>
<organism evidence="6 7">
    <name type="scientific">Oceanobacillus bengalensis</name>
    <dbReference type="NCBI Taxonomy" id="1435466"/>
    <lineage>
        <taxon>Bacteria</taxon>
        <taxon>Bacillati</taxon>
        <taxon>Bacillota</taxon>
        <taxon>Bacilli</taxon>
        <taxon>Bacillales</taxon>
        <taxon>Bacillaceae</taxon>
        <taxon>Oceanobacillus</taxon>
    </lineage>
</organism>
<evidence type="ECO:0000256" key="1">
    <source>
        <dbReference type="ARBA" id="ARBA00005854"/>
    </source>
</evidence>
<reference evidence="6 7" key="1">
    <citation type="journal article" date="2015" name="Antonie Van Leeuwenhoek">
        <title>Oceanobacillus bengalensis sp. nov., a bacterium isolated from seawater of the Bay of Bengal.</title>
        <authorList>
            <person name="Yongchang O."/>
            <person name="Xiang W."/>
            <person name="Wang G."/>
        </authorList>
    </citation>
    <scope>NUCLEOTIDE SEQUENCE [LARGE SCALE GENOMIC DNA]</scope>
    <source>
        <strain evidence="6 7">MCCC 1K00260</strain>
    </source>
</reference>
<dbReference type="InterPro" id="IPR050223">
    <property type="entry name" value="D-isomer_2-hydroxyacid_DH"/>
</dbReference>
<dbReference type="PANTHER" id="PTHR10996">
    <property type="entry name" value="2-HYDROXYACID DEHYDROGENASE-RELATED"/>
    <property type="match status" value="1"/>
</dbReference>
<keyword evidence="2 3" id="KW-0560">Oxidoreductase</keyword>
<dbReference type="SUPFAM" id="SSF51735">
    <property type="entry name" value="NAD(P)-binding Rossmann-fold domains"/>
    <property type="match status" value="1"/>
</dbReference>
<dbReference type="GO" id="GO:0051287">
    <property type="term" value="F:NAD binding"/>
    <property type="evidence" value="ECO:0007669"/>
    <property type="project" value="InterPro"/>
</dbReference>
<dbReference type="EMBL" id="RBZO01000020">
    <property type="protein sequence ID" value="RKQ14483.1"/>
    <property type="molecule type" value="Genomic_DNA"/>
</dbReference>
<evidence type="ECO:0000259" key="4">
    <source>
        <dbReference type="Pfam" id="PF00389"/>
    </source>
</evidence>
<dbReference type="GO" id="GO:0030267">
    <property type="term" value="F:glyoxylate reductase (NADPH) activity"/>
    <property type="evidence" value="ECO:0007669"/>
    <property type="project" value="TreeGrafter"/>
</dbReference>
<sequence>MKKPIIYITRKVPEDLIKPHEDKFDVRMWEKAEEPVPREVLMEETRLADGLLCMLSEKIDEELFLASPNLKVVSNLAVGYDNIDVEAAQEHQIVVTNTPDVLTETTADLGFALLMATARRVVEANDYIKNNKWKNWAPYLLAGADIHHKTIGIVGMGRIGEAVARRATGFGMSILYHNRTRKPDAERELGATYTSFDELLTEADFIVSVVPLTDETHKIFNEEAFAKMKDSAIFINISRGATVDEAALVQALQTKQIQAAGLDVFEQEPISAEHPLMKLDNVVCLPHIGSASTETRTEMIELCLDNISRVINGEVAKTPVSS</sequence>
<evidence type="ECO:0000259" key="5">
    <source>
        <dbReference type="Pfam" id="PF02826"/>
    </source>
</evidence>
<dbReference type="FunFam" id="3.40.50.720:FF:000462">
    <property type="entry name" value="Glyoxylate reductase (NADP+)"/>
    <property type="match status" value="1"/>
</dbReference>
<dbReference type="OrthoDB" id="9805416at2"/>
<evidence type="ECO:0000313" key="7">
    <source>
        <dbReference type="Proteomes" id="UP000281813"/>
    </source>
</evidence>
<evidence type="ECO:0000313" key="6">
    <source>
        <dbReference type="EMBL" id="RKQ14483.1"/>
    </source>
</evidence>
<dbReference type="RefSeq" id="WP_121132361.1">
    <property type="nucleotide sequence ID" value="NZ_JBHUFK010000038.1"/>
</dbReference>
<dbReference type="InterPro" id="IPR036291">
    <property type="entry name" value="NAD(P)-bd_dom_sf"/>
</dbReference>
<dbReference type="AlphaFoldDB" id="A0A494YWU0"/>
<dbReference type="InterPro" id="IPR006140">
    <property type="entry name" value="D-isomer_DH_NAD-bd"/>
</dbReference>